<name>A0A5P1R956_9GAMM</name>
<dbReference type="FunFam" id="2.70.70.10:FF:000006">
    <property type="entry name" value="M23 family peptidase"/>
    <property type="match status" value="1"/>
</dbReference>
<evidence type="ECO:0000256" key="3">
    <source>
        <dbReference type="SAM" id="Phobius"/>
    </source>
</evidence>
<feature type="coiled-coil region" evidence="2">
    <location>
        <begin position="46"/>
        <end position="101"/>
    </location>
</feature>
<feature type="domain" description="M23ase beta-sheet core" evidence="4">
    <location>
        <begin position="192"/>
        <end position="287"/>
    </location>
</feature>
<dbReference type="AlphaFoldDB" id="A0A5P1R956"/>
<evidence type="ECO:0000313" key="5">
    <source>
        <dbReference type="EMBL" id="QEQ96128.1"/>
    </source>
</evidence>
<dbReference type="InterPro" id="IPR011055">
    <property type="entry name" value="Dup_hybrid_motif"/>
</dbReference>
<dbReference type="Proteomes" id="UP000324760">
    <property type="component" value="Chromosome"/>
</dbReference>
<keyword evidence="3" id="KW-0472">Membrane</keyword>
<protein>
    <submittedName>
        <fullName evidence="5">Peptidoglycan DD-metalloendopeptidase family protein</fullName>
    </submittedName>
</protein>
<keyword evidence="6" id="KW-1185">Reference proteome</keyword>
<evidence type="ECO:0000256" key="1">
    <source>
        <dbReference type="ARBA" id="ARBA00022729"/>
    </source>
</evidence>
<evidence type="ECO:0000313" key="6">
    <source>
        <dbReference type="Proteomes" id="UP000324760"/>
    </source>
</evidence>
<gene>
    <name evidence="5" type="ORF">F0U83_05090</name>
</gene>
<sequence>MKNRLIVTLTTVHGSRQYSLGQVARYILFLFVVLSGISFFISNWLLVKTTDDLADLEENHQQLSDQYEMMLGTQNLYRNELDQLSASLAKVANERDRLQADNIRMGDKLQEENLRFGELNATLDASLSGLETLLNVDTSEALTSERLEALTMMANQRLFMLNSIPNGVPIQAIRINDGFGMRMHPIRKKRVMHHGIDFKADVGTPVYATADGVVEYSGNKGDGYGKQVVLLHNYGFKTNYSHLNKIEVSSGEFVHKGQKIAESGNTGKSTGPHLHYEVRHLYQPINPAPFVSWNVANFDTIFTTVKSIKWASLKNLYPLNQIAQP</sequence>
<feature type="transmembrane region" description="Helical" evidence="3">
    <location>
        <begin position="27"/>
        <end position="47"/>
    </location>
</feature>
<dbReference type="Gene3D" id="2.70.70.10">
    <property type="entry name" value="Glucose Permease (Domain IIA)"/>
    <property type="match status" value="1"/>
</dbReference>
<keyword evidence="2" id="KW-0175">Coiled coil</keyword>
<keyword evidence="3" id="KW-0812">Transmembrane</keyword>
<proteinExistence type="predicted"/>
<dbReference type="EMBL" id="CP043869">
    <property type="protein sequence ID" value="QEQ96128.1"/>
    <property type="molecule type" value="Genomic_DNA"/>
</dbReference>
<dbReference type="CDD" id="cd12797">
    <property type="entry name" value="M23_peptidase"/>
    <property type="match status" value="1"/>
</dbReference>
<dbReference type="InterPro" id="IPR016047">
    <property type="entry name" value="M23ase_b-sheet_dom"/>
</dbReference>
<dbReference type="RefSeq" id="WP_138988834.1">
    <property type="nucleotide sequence ID" value="NZ_CP043869.1"/>
</dbReference>
<dbReference type="GO" id="GO:0004222">
    <property type="term" value="F:metalloendopeptidase activity"/>
    <property type="evidence" value="ECO:0007669"/>
    <property type="project" value="TreeGrafter"/>
</dbReference>
<dbReference type="PANTHER" id="PTHR21666:SF289">
    <property type="entry name" value="L-ALA--D-GLU ENDOPEPTIDASE"/>
    <property type="match status" value="1"/>
</dbReference>
<keyword evidence="1" id="KW-0732">Signal</keyword>
<reference evidence="5 6" key="1">
    <citation type="journal article" date="2019" name="Biochem. Eng. J.">
        <title>Metabolic engineering of the marine bacteria Neptunomonas concharum for the production of acetoin and meso-2,3-butanediol from acetate.</title>
        <authorList>
            <person name="Li W."/>
            <person name="Pu N."/>
            <person name="Liu C.-X."/>
            <person name="Yuan Q.-P."/>
            <person name="Li Z.-J."/>
        </authorList>
    </citation>
    <scope>NUCLEOTIDE SEQUENCE [LARGE SCALE GENOMIC DNA]</scope>
    <source>
        <strain evidence="5 6">JCM17730</strain>
    </source>
</reference>
<dbReference type="PANTHER" id="PTHR21666">
    <property type="entry name" value="PEPTIDASE-RELATED"/>
    <property type="match status" value="1"/>
</dbReference>
<keyword evidence="3" id="KW-1133">Transmembrane helix</keyword>
<dbReference type="SUPFAM" id="SSF51261">
    <property type="entry name" value="Duplicated hybrid motif"/>
    <property type="match status" value="1"/>
</dbReference>
<evidence type="ECO:0000259" key="4">
    <source>
        <dbReference type="Pfam" id="PF01551"/>
    </source>
</evidence>
<dbReference type="OrthoDB" id="9805070at2"/>
<dbReference type="KEGG" id="ncu:F0U83_05090"/>
<dbReference type="Pfam" id="PF01551">
    <property type="entry name" value="Peptidase_M23"/>
    <property type="match status" value="1"/>
</dbReference>
<evidence type="ECO:0000256" key="2">
    <source>
        <dbReference type="SAM" id="Coils"/>
    </source>
</evidence>
<dbReference type="InterPro" id="IPR050570">
    <property type="entry name" value="Cell_wall_metabolism_enzyme"/>
</dbReference>
<accession>A0A5P1R956</accession>
<organism evidence="5 6">
    <name type="scientific">Neptunomonas concharum</name>
    <dbReference type="NCBI Taxonomy" id="1031538"/>
    <lineage>
        <taxon>Bacteria</taxon>
        <taxon>Pseudomonadati</taxon>
        <taxon>Pseudomonadota</taxon>
        <taxon>Gammaproteobacteria</taxon>
        <taxon>Oceanospirillales</taxon>
        <taxon>Oceanospirillaceae</taxon>
        <taxon>Neptunomonas</taxon>
    </lineage>
</organism>